<reference evidence="6" key="1">
    <citation type="submission" date="2025-08" db="UniProtKB">
        <authorList>
            <consortium name="RefSeq"/>
        </authorList>
    </citation>
    <scope>IDENTIFICATION</scope>
</reference>
<keyword evidence="2" id="KW-0175">Coiled coil</keyword>
<feature type="coiled-coil region" evidence="2">
    <location>
        <begin position="559"/>
        <end position="586"/>
    </location>
</feature>
<dbReference type="PANTHER" id="PTHR23509">
    <property type="entry name" value="PA-PL1 PHOSPHOLIPASE FAMILY"/>
    <property type="match status" value="1"/>
</dbReference>
<protein>
    <submittedName>
        <fullName evidence="6">Phospholipase DDHD1</fullName>
    </submittedName>
</protein>
<feature type="domain" description="DDHD" evidence="4">
    <location>
        <begin position="594"/>
        <end position="830"/>
    </location>
</feature>
<dbReference type="InParanoid" id="A0A6J2W6J5"/>
<gene>
    <name evidence="6" type="primary">ddhd1a</name>
</gene>
<evidence type="ECO:0000256" key="2">
    <source>
        <dbReference type="SAM" id="Coils"/>
    </source>
</evidence>
<dbReference type="PROSITE" id="PS51043">
    <property type="entry name" value="DDHD"/>
    <property type="match status" value="1"/>
</dbReference>
<dbReference type="CTD" id="562868"/>
<proteinExistence type="inferred from homology"/>
<dbReference type="GO" id="GO:0004620">
    <property type="term" value="F:phospholipase activity"/>
    <property type="evidence" value="ECO:0007669"/>
    <property type="project" value="TreeGrafter"/>
</dbReference>
<keyword evidence="5" id="KW-1185">Reference proteome</keyword>
<comment type="similarity">
    <text evidence="1">Belongs to the PA-PLA1 family.</text>
</comment>
<dbReference type="PANTHER" id="PTHR23509:SF32">
    <property type="entry name" value="PHOSPHOLIPASE DDHD1"/>
    <property type="match status" value="1"/>
</dbReference>
<sequence length="845" mass="96016">MSSFTNKSHFIGPPQSPENRGSTVGSNSAWDLGNDVYLCCYDESIDRGMHSVQPGLGRHLPLLHHHHGLEEEAYPGCHGRSSAAAYLETGHLDYKSEGTVAPSESRKRNRSNSSRHRFETVTELGPEEVRWFYKEDKKTWKPFVGHDSLKIEIMFRKFCELNPERSGPSPAVPSTVAQAERSYIEFPDPTEERDVLDISINVEPVCVRGGLYEVDVKEKECYPVYWNQQDRIPVMRGQWFIDGTWMPMEEEESDLIETEHLARFRGQQMQDSFETDVVAKTVDSKDVLSHLPPFYLPFLFKWSGYQTSAKTTCHKRKRCQAVHSLKLSRSHVDWHSVDEVYLYSDATTSKIARTVTQKLGFSKASSSGTRLHRGYVEEASLEDKPPQTTHIVFVVHGIGQKMDKDRIIKNTGMMREAVRKMEEKHYGDHTEEHVEFLPVEWRSNLTLDGDTVDSITPDKVRGLRDLLNSSAMDIMYYTSPLYRDEITKGLTQELNRLYTLFCQRNPEFEQKGGKVSIVSHSLGCVIAFDILTGWDPVRFCLQVQQELDEKVLCCMSNEQRHLLEQVQMTRQRLLELEDQLQGLEASKPLAPPVLKFKVENFFCMGSPLAVFLALRGIRPGNSGQQDHIMPKFICQRLFNIFHPTDPVAYRLEPLVLKHYSNIAPVQIHWWNTTNPTPYDEIRPTFLNPVKEPTSDTESIPSPSTSPVLARRHYGESITNLGKAGILGAASIGKGIGGMLFSRFSRSSSQPSGVDSGVVESEEKSQSAYGLSTMSQSTSTIMDTTVELEHRIDYELREGLVESRYWSAVTSHTGYWTSLDVALFLLTFIYKQQSSTQSTQDNPDPE</sequence>
<dbReference type="InterPro" id="IPR058055">
    <property type="entry name" value="PA-PLA1"/>
</dbReference>
<name>A0A6J2W6J5_CHACN</name>
<evidence type="ECO:0000313" key="5">
    <source>
        <dbReference type="Proteomes" id="UP000504632"/>
    </source>
</evidence>
<dbReference type="InterPro" id="IPR004177">
    <property type="entry name" value="DDHD_dom"/>
</dbReference>
<feature type="compositionally biased region" description="Polar residues" evidence="3">
    <location>
        <begin position="17"/>
        <end position="26"/>
    </location>
</feature>
<dbReference type="GO" id="GO:0005737">
    <property type="term" value="C:cytoplasm"/>
    <property type="evidence" value="ECO:0007669"/>
    <property type="project" value="TreeGrafter"/>
</dbReference>
<dbReference type="RefSeq" id="XP_030639883.1">
    <property type="nucleotide sequence ID" value="XM_030784023.1"/>
</dbReference>
<dbReference type="FunCoup" id="A0A6J2W6J5">
    <property type="interactions" value="97"/>
</dbReference>
<dbReference type="GeneID" id="115820435"/>
<feature type="region of interest" description="Disordered" evidence="3">
    <location>
        <begin position="97"/>
        <end position="118"/>
    </location>
</feature>
<evidence type="ECO:0000256" key="1">
    <source>
        <dbReference type="ARBA" id="ARBA00038464"/>
    </source>
</evidence>
<dbReference type="SMART" id="SM01127">
    <property type="entry name" value="DDHD"/>
    <property type="match status" value="1"/>
</dbReference>
<evidence type="ECO:0000259" key="4">
    <source>
        <dbReference type="PROSITE" id="PS51043"/>
    </source>
</evidence>
<evidence type="ECO:0000313" key="6">
    <source>
        <dbReference type="RefSeq" id="XP_030639883.1"/>
    </source>
</evidence>
<dbReference type="GO" id="GO:0046872">
    <property type="term" value="F:metal ion binding"/>
    <property type="evidence" value="ECO:0007669"/>
    <property type="project" value="InterPro"/>
</dbReference>
<dbReference type="OrthoDB" id="431378at2759"/>
<feature type="region of interest" description="Disordered" evidence="3">
    <location>
        <begin position="1"/>
        <end position="26"/>
    </location>
</feature>
<accession>A0A6J2W6J5</accession>
<dbReference type="AlphaFoldDB" id="A0A6J2W6J5"/>
<evidence type="ECO:0000256" key="3">
    <source>
        <dbReference type="SAM" id="MobiDB-lite"/>
    </source>
</evidence>
<organism evidence="5 6">
    <name type="scientific">Chanos chanos</name>
    <name type="common">Milkfish</name>
    <name type="synonym">Mugil chanos</name>
    <dbReference type="NCBI Taxonomy" id="29144"/>
    <lineage>
        <taxon>Eukaryota</taxon>
        <taxon>Metazoa</taxon>
        <taxon>Chordata</taxon>
        <taxon>Craniata</taxon>
        <taxon>Vertebrata</taxon>
        <taxon>Euteleostomi</taxon>
        <taxon>Actinopterygii</taxon>
        <taxon>Neopterygii</taxon>
        <taxon>Teleostei</taxon>
        <taxon>Ostariophysi</taxon>
        <taxon>Gonorynchiformes</taxon>
        <taxon>Chanidae</taxon>
        <taxon>Chanos</taxon>
    </lineage>
</organism>
<feature type="region of interest" description="Disordered" evidence="3">
    <location>
        <begin position="747"/>
        <end position="772"/>
    </location>
</feature>
<dbReference type="Pfam" id="PF02862">
    <property type="entry name" value="DDHD"/>
    <property type="match status" value="1"/>
</dbReference>
<dbReference type="Proteomes" id="UP000504632">
    <property type="component" value="Chromosome 1"/>
</dbReference>